<protein>
    <submittedName>
        <fullName evidence="1">Uncharacterized protein</fullName>
    </submittedName>
</protein>
<accession>A0ACB9B8H3</accession>
<reference evidence="2" key="1">
    <citation type="journal article" date="2022" name="Mol. Ecol. Resour.">
        <title>The genomes of chicory, endive, great burdock and yacon provide insights into Asteraceae palaeo-polyploidization history and plant inulin production.</title>
        <authorList>
            <person name="Fan W."/>
            <person name="Wang S."/>
            <person name="Wang H."/>
            <person name="Wang A."/>
            <person name="Jiang F."/>
            <person name="Liu H."/>
            <person name="Zhao H."/>
            <person name="Xu D."/>
            <person name="Zhang Y."/>
        </authorList>
    </citation>
    <scope>NUCLEOTIDE SEQUENCE [LARGE SCALE GENOMIC DNA]</scope>
    <source>
        <strain evidence="2">cv. Niubang</strain>
    </source>
</reference>
<proteinExistence type="predicted"/>
<dbReference type="EMBL" id="CM042052">
    <property type="protein sequence ID" value="KAI3718111.1"/>
    <property type="molecule type" value="Genomic_DNA"/>
</dbReference>
<reference evidence="1 2" key="2">
    <citation type="journal article" date="2022" name="Mol. Ecol. Resour.">
        <title>The genomes of chicory, endive, great burdock and yacon provide insights into Asteraceae paleo-polyploidization history and plant inulin production.</title>
        <authorList>
            <person name="Fan W."/>
            <person name="Wang S."/>
            <person name="Wang H."/>
            <person name="Wang A."/>
            <person name="Jiang F."/>
            <person name="Liu H."/>
            <person name="Zhao H."/>
            <person name="Xu D."/>
            <person name="Zhang Y."/>
        </authorList>
    </citation>
    <scope>NUCLEOTIDE SEQUENCE [LARGE SCALE GENOMIC DNA]</scope>
    <source>
        <strain evidence="2">cv. Niubang</strain>
    </source>
</reference>
<dbReference type="Proteomes" id="UP001055879">
    <property type="component" value="Linkage Group LG06"/>
</dbReference>
<organism evidence="1 2">
    <name type="scientific">Arctium lappa</name>
    <name type="common">Greater burdock</name>
    <name type="synonym">Lappa major</name>
    <dbReference type="NCBI Taxonomy" id="4217"/>
    <lineage>
        <taxon>Eukaryota</taxon>
        <taxon>Viridiplantae</taxon>
        <taxon>Streptophyta</taxon>
        <taxon>Embryophyta</taxon>
        <taxon>Tracheophyta</taxon>
        <taxon>Spermatophyta</taxon>
        <taxon>Magnoliopsida</taxon>
        <taxon>eudicotyledons</taxon>
        <taxon>Gunneridae</taxon>
        <taxon>Pentapetalae</taxon>
        <taxon>asterids</taxon>
        <taxon>campanulids</taxon>
        <taxon>Asterales</taxon>
        <taxon>Asteraceae</taxon>
        <taxon>Carduoideae</taxon>
        <taxon>Cardueae</taxon>
        <taxon>Arctiinae</taxon>
        <taxon>Arctium</taxon>
    </lineage>
</organism>
<comment type="caution">
    <text evidence="1">The sequence shown here is derived from an EMBL/GenBank/DDBJ whole genome shotgun (WGS) entry which is preliminary data.</text>
</comment>
<evidence type="ECO:0000313" key="2">
    <source>
        <dbReference type="Proteomes" id="UP001055879"/>
    </source>
</evidence>
<name>A0ACB9B8H3_ARCLA</name>
<keyword evidence="2" id="KW-1185">Reference proteome</keyword>
<gene>
    <name evidence="1" type="ORF">L6452_18963</name>
</gene>
<evidence type="ECO:0000313" key="1">
    <source>
        <dbReference type="EMBL" id="KAI3718111.1"/>
    </source>
</evidence>
<sequence>MTSVDVAKHKAFGKHDSKVQKGTSLCDIQSDIVSTGLARTKVLLTHPGEFLRKDFSVKNHNGDTVDLEEIQEPQRWDDG</sequence>